<dbReference type="AlphaFoldDB" id="A0A699YGG1"/>
<dbReference type="EMBL" id="BLLF01000067">
    <property type="protein sequence ID" value="GFH06978.1"/>
    <property type="molecule type" value="Genomic_DNA"/>
</dbReference>
<protein>
    <submittedName>
        <fullName evidence="2">Uncharacterized protein</fullName>
    </submittedName>
</protein>
<evidence type="ECO:0000256" key="1">
    <source>
        <dbReference type="SAM" id="SignalP"/>
    </source>
</evidence>
<comment type="caution">
    <text evidence="2">The sequence shown here is derived from an EMBL/GenBank/DDBJ whole genome shotgun (WGS) entry which is preliminary data.</text>
</comment>
<keyword evidence="1" id="KW-0732">Signal</keyword>
<evidence type="ECO:0000313" key="3">
    <source>
        <dbReference type="Proteomes" id="UP000485058"/>
    </source>
</evidence>
<evidence type="ECO:0000313" key="2">
    <source>
        <dbReference type="EMBL" id="GFH06978.1"/>
    </source>
</evidence>
<keyword evidence="3" id="KW-1185">Reference proteome</keyword>
<sequence length="69" mass="7815">MTDMHILHISDFLAALTGLTGIDTQNTQCGQCGGSPRDRFQHTTTHKVCHQRREQARPFFLRHVPASLQ</sequence>
<organism evidence="2 3">
    <name type="scientific">Haematococcus lacustris</name>
    <name type="common">Green alga</name>
    <name type="synonym">Haematococcus pluvialis</name>
    <dbReference type="NCBI Taxonomy" id="44745"/>
    <lineage>
        <taxon>Eukaryota</taxon>
        <taxon>Viridiplantae</taxon>
        <taxon>Chlorophyta</taxon>
        <taxon>core chlorophytes</taxon>
        <taxon>Chlorophyceae</taxon>
        <taxon>CS clade</taxon>
        <taxon>Chlamydomonadales</taxon>
        <taxon>Haematococcaceae</taxon>
        <taxon>Haematococcus</taxon>
    </lineage>
</organism>
<feature type="chain" id="PRO_5025519978" evidence="1">
    <location>
        <begin position="22"/>
        <end position="69"/>
    </location>
</feature>
<feature type="signal peptide" evidence="1">
    <location>
        <begin position="1"/>
        <end position="21"/>
    </location>
</feature>
<accession>A0A699YGG1</accession>
<reference evidence="2 3" key="1">
    <citation type="submission" date="2020-02" db="EMBL/GenBank/DDBJ databases">
        <title>Draft genome sequence of Haematococcus lacustris strain NIES-144.</title>
        <authorList>
            <person name="Morimoto D."/>
            <person name="Nakagawa S."/>
            <person name="Yoshida T."/>
            <person name="Sawayama S."/>
        </authorList>
    </citation>
    <scope>NUCLEOTIDE SEQUENCE [LARGE SCALE GENOMIC DNA]</scope>
    <source>
        <strain evidence="2 3">NIES-144</strain>
    </source>
</reference>
<name>A0A699YGG1_HAELA</name>
<dbReference type="Proteomes" id="UP000485058">
    <property type="component" value="Unassembled WGS sequence"/>
</dbReference>
<proteinExistence type="predicted"/>
<gene>
    <name evidence="2" type="ORF">HaLaN_01707</name>
</gene>